<organism evidence="1">
    <name type="scientific">Nothobranchius kadleci</name>
    <name type="common">African annual killifish</name>
    <dbReference type="NCBI Taxonomy" id="1051664"/>
    <lineage>
        <taxon>Eukaryota</taxon>
        <taxon>Metazoa</taxon>
        <taxon>Chordata</taxon>
        <taxon>Craniata</taxon>
        <taxon>Vertebrata</taxon>
        <taxon>Euteleostomi</taxon>
        <taxon>Actinopterygii</taxon>
        <taxon>Neopterygii</taxon>
        <taxon>Teleostei</taxon>
        <taxon>Neoteleostei</taxon>
        <taxon>Acanthomorphata</taxon>
        <taxon>Ovalentaria</taxon>
        <taxon>Atherinomorphae</taxon>
        <taxon>Cyprinodontiformes</taxon>
        <taxon>Nothobranchiidae</taxon>
        <taxon>Nothobranchius</taxon>
    </lineage>
</organism>
<reference evidence="1" key="1">
    <citation type="submission" date="2016-05" db="EMBL/GenBank/DDBJ databases">
        <authorList>
            <person name="Lavstsen T."/>
            <person name="Jespersen J.S."/>
        </authorList>
    </citation>
    <scope>NUCLEOTIDE SEQUENCE</scope>
    <source>
        <tissue evidence="1">Brain</tissue>
    </source>
</reference>
<evidence type="ECO:0000313" key="1">
    <source>
        <dbReference type="EMBL" id="SBQ31445.1"/>
    </source>
</evidence>
<reference evidence="1" key="2">
    <citation type="submission" date="2016-06" db="EMBL/GenBank/DDBJ databases">
        <title>The genome of a short-lived fish provides insights into sex chromosome evolution and the genetic control of aging.</title>
        <authorList>
            <person name="Reichwald K."/>
            <person name="Felder M."/>
            <person name="Petzold A."/>
            <person name="Koch P."/>
            <person name="Groth M."/>
            <person name="Platzer M."/>
        </authorList>
    </citation>
    <scope>NUCLEOTIDE SEQUENCE</scope>
    <source>
        <tissue evidence="1">Brain</tissue>
    </source>
</reference>
<dbReference type="GO" id="GO:0005581">
    <property type="term" value="C:collagen trimer"/>
    <property type="evidence" value="ECO:0007669"/>
    <property type="project" value="UniProtKB-KW"/>
</dbReference>
<feature type="non-terminal residue" evidence="1">
    <location>
        <position position="1"/>
    </location>
</feature>
<dbReference type="EMBL" id="HAEA01002965">
    <property type="protein sequence ID" value="SBQ31445.1"/>
    <property type="molecule type" value="Transcribed_RNA"/>
</dbReference>
<gene>
    <name evidence="1" type="primary">COL4A6</name>
</gene>
<feature type="non-terminal residue" evidence="1">
    <location>
        <position position="70"/>
    </location>
</feature>
<name>A0A1A8DAY1_NOTKA</name>
<protein>
    <submittedName>
        <fullName evidence="1">Collagen, type IV, alpha 6</fullName>
    </submittedName>
</protein>
<accession>A0A1A8DAY1</accession>
<proteinExistence type="predicted"/>
<sequence length="70" mass="7696">VSLDPEVTRVSQVCLVVRGCLDFLDFLSKAKGSLESQVFQDSLDFQAILDQKESLESSDSQALQDKGVMT</sequence>
<keyword evidence="1" id="KW-0176">Collagen</keyword>
<dbReference type="AlphaFoldDB" id="A0A1A8DAY1"/>